<dbReference type="EC" id="1.11.1.24" evidence="3"/>
<dbReference type="GO" id="GO:0034599">
    <property type="term" value="P:cellular response to oxidative stress"/>
    <property type="evidence" value="ECO:0007669"/>
    <property type="project" value="TreeGrafter"/>
</dbReference>
<dbReference type="GO" id="GO:0008379">
    <property type="term" value="F:thioredoxin peroxidase activity"/>
    <property type="evidence" value="ECO:0007669"/>
    <property type="project" value="TreeGrafter"/>
</dbReference>
<gene>
    <name evidence="15" type="ORF">FB381_4423</name>
</gene>
<dbReference type="CDD" id="cd03017">
    <property type="entry name" value="PRX_BCP"/>
    <property type="match status" value="1"/>
</dbReference>
<dbReference type="Gene3D" id="3.40.30.10">
    <property type="entry name" value="Glutaredoxin"/>
    <property type="match status" value="1"/>
</dbReference>
<evidence type="ECO:0000256" key="7">
    <source>
        <dbReference type="ARBA" id="ARBA00023157"/>
    </source>
</evidence>
<comment type="similarity">
    <text evidence="10">Belongs to the peroxiredoxin family. BCP/PrxQ subfamily.</text>
</comment>
<protein>
    <recommendedName>
        <fullName evidence="3">thioredoxin-dependent peroxiredoxin</fullName>
        <ecNumber evidence="3">1.11.1.24</ecNumber>
    </recommendedName>
    <alternativeName>
        <fullName evidence="11">Bacterioferritin comigratory protein</fullName>
    </alternativeName>
    <alternativeName>
        <fullName evidence="9">Thioredoxin peroxidase</fullName>
    </alternativeName>
</protein>
<dbReference type="InterPro" id="IPR013766">
    <property type="entry name" value="Thioredoxin_domain"/>
</dbReference>
<dbReference type="GO" id="GO:0005737">
    <property type="term" value="C:cytoplasm"/>
    <property type="evidence" value="ECO:0007669"/>
    <property type="project" value="TreeGrafter"/>
</dbReference>
<evidence type="ECO:0000256" key="5">
    <source>
        <dbReference type="ARBA" id="ARBA00022862"/>
    </source>
</evidence>
<accession>A0A543AD32</accession>
<comment type="caution">
    <text evidence="15">The sequence shown here is derived from an EMBL/GenBank/DDBJ whole genome shotgun (WGS) entry which is preliminary data.</text>
</comment>
<organism evidence="15 16">
    <name type="scientific">Nocardioides albertanoniae</name>
    <dbReference type="NCBI Taxonomy" id="1175486"/>
    <lineage>
        <taxon>Bacteria</taxon>
        <taxon>Bacillati</taxon>
        <taxon>Actinomycetota</taxon>
        <taxon>Actinomycetes</taxon>
        <taxon>Propionibacteriales</taxon>
        <taxon>Nocardioidaceae</taxon>
        <taxon>Nocardioides</taxon>
    </lineage>
</organism>
<dbReference type="InterPro" id="IPR036249">
    <property type="entry name" value="Thioredoxin-like_sf"/>
</dbReference>
<dbReference type="OrthoDB" id="9812811at2"/>
<dbReference type="GO" id="GO:0045454">
    <property type="term" value="P:cell redox homeostasis"/>
    <property type="evidence" value="ECO:0007669"/>
    <property type="project" value="TreeGrafter"/>
</dbReference>
<evidence type="ECO:0000256" key="13">
    <source>
        <dbReference type="PIRSR" id="PIRSR000239-1"/>
    </source>
</evidence>
<evidence type="ECO:0000256" key="9">
    <source>
        <dbReference type="ARBA" id="ARBA00032824"/>
    </source>
</evidence>
<evidence type="ECO:0000256" key="3">
    <source>
        <dbReference type="ARBA" id="ARBA00013017"/>
    </source>
</evidence>
<evidence type="ECO:0000256" key="4">
    <source>
        <dbReference type="ARBA" id="ARBA00022559"/>
    </source>
</evidence>
<comment type="subunit">
    <text evidence="2">Monomer.</text>
</comment>
<dbReference type="RefSeq" id="WP_141782204.1">
    <property type="nucleotide sequence ID" value="NZ_VFOV01000001.1"/>
</dbReference>
<dbReference type="PIRSF" id="PIRSF000239">
    <property type="entry name" value="AHPC"/>
    <property type="match status" value="1"/>
</dbReference>
<proteinExistence type="inferred from homology"/>
<feature type="domain" description="Thioredoxin" evidence="14">
    <location>
        <begin position="3"/>
        <end position="152"/>
    </location>
</feature>
<sequence>MPLPIGATAPDFTLPSQDGTPVTLSTLLADGPVVVFFYPAAETTVCTKEACHFRNLASEFAEVGAQRIGISKDSVEKQAGFASHHDLDYPVLSDPAGSAAKLFGVKPSLLGRFGPLQRTTFAIGTDGTIKAVVEGMLKAEIHADEALAALKA</sequence>
<keyword evidence="8" id="KW-0676">Redox-active center</keyword>
<keyword evidence="4" id="KW-0575">Peroxidase</keyword>
<dbReference type="InterPro" id="IPR050924">
    <property type="entry name" value="Peroxiredoxin_BCP/PrxQ"/>
</dbReference>
<dbReference type="InterPro" id="IPR000866">
    <property type="entry name" value="AhpC/TSA"/>
</dbReference>
<evidence type="ECO:0000256" key="6">
    <source>
        <dbReference type="ARBA" id="ARBA00023002"/>
    </source>
</evidence>
<comment type="catalytic activity">
    <reaction evidence="12">
        <text>a hydroperoxide + [thioredoxin]-dithiol = an alcohol + [thioredoxin]-disulfide + H2O</text>
        <dbReference type="Rhea" id="RHEA:62620"/>
        <dbReference type="Rhea" id="RHEA-COMP:10698"/>
        <dbReference type="Rhea" id="RHEA-COMP:10700"/>
        <dbReference type="ChEBI" id="CHEBI:15377"/>
        <dbReference type="ChEBI" id="CHEBI:29950"/>
        <dbReference type="ChEBI" id="CHEBI:30879"/>
        <dbReference type="ChEBI" id="CHEBI:35924"/>
        <dbReference type="ChEBI" id="CHEBI:50058"/>
        <dbReference type="EC" id="1.11.1.24"/>
    </reaction>
</comment>
<evidence type="ECO:0000256" key="10">
    <source>
        <dbReference type="ARBA" id="ARBA00038489"/>
    </source>
</evidence>
<name>A0A543AD32_9ACTN</name>
<dbReference type="Pfam" id="PF00578">
    <property type="entry name" value="AhpC-TSA"/>
    <property type="match status" value="1"/>
</dbReference>
<evidence type="ECO:0000313" key="16">
    <source>
        <dbReference type="Proteomes" id="UP000320209"/>
    </source>
</evidence>
<evidence type="ECO:0000256" key="11">
    <source>
        <dbReference type="ARBA" id="ARBA00041373"/>
    </source>
</evidence>
<dbReference type="PANTHER" id="PTHR42801">
    <property type="entry name" value="THIOREDOXIN-DEPENDENT PEROXIDE REDUCTASE"/>
    <property type="match status" value="1"/>
</dbReference>
<dbReference type="PANTHER" id="PTHR42801:SF8">
    <property type="entry name" value="PEROXIREDOXIN RV1608C-RELATED"/>
    <property type="match status" value="1"/>
</dbReference>
<dbReference type="SUPFAM" id="SSF52833">
    <property type="entry name" value="Thioredoxin-like"/>
    <property type="match status" value="1"/>
</dbReference>
<keyword evidence="6" id="KW-0560">Oxidoreductase</keyword>
<dbReference type="AlphaFoldDB" id="A0A543AD32"/>
<reference evidence="15 16" key="1">
    <citation type="submission" date="2019-06" db="EMBL/GenBank/DDBJ databases">
        <title>Sequencing the genomes of 1000 actinobacteria strains.</title>
        <authorList>
            <person name="Klenk H.-P."/>
        </authorList>
    </citation>
    <scope>NUCLEOTIDE SEQUENCE [LARGE SCALE GENOMIC DNA]</scope>
    <source>
        <strain evidence="15 16">DSM 25218</strain>
    </source>
</reference>
<evidence type="ECO:0000313" key="15">
    <source>
        <dbReference type="EMBL" id="TQL70488.1"/>
    </source>
</evidence>
<comment type="function">
    <text evidence="1">Thiol-specific peroxidase that catalyzes the reduction of hydrogen peroxide and organic hydroperoxides to water and alcohols, respectively. Plays a role in cell protection against oxidative stress by detoxifying peroxides and as sensor of hydrogen peroxide-mediated signaling events.</text>
</comment>
<dbReference type="InterPro" id="IPR024706">
    <property type="entry name" value="Peroxiredoxin_AhpC-typ"/>
</dbReference>
<evidence type="ECO:0000256" key="2">
    <source>
        <dbReference type="ARBA" id="ARBA00011245"/>
    </source>
</evidence>
<keyword evidence="7" id="KW-1015">Disulfide bond</keyword>
<evidence type="ECO:0000256" key="8">
    <source>
        <dbReference type="ARBA" id="ARBA00023284"/>
    </source>
</evidence>
<dbReference type="PROSITE" id="PS51352">
    <property type="entry name" value="THIOREDOXIN_2"/>
    <property type="match status" value="1"/>
</dbReference>
<keyword evidence="5" id="KW-0049">Antioxidant</keyword>
<keyword evidence="16" id="KW-1185">Reference proteome</keyword>
<feature type="active site" description="Cysteine sulfenic acid (-SOH) intermediate; for peroxidase activity" evidence="13">
    <location>
        <position position="46"/>
    </location>
</feature>
<evidence type="ECO:0000259" key="14">
    <source>
        <dbReference type="PROSITE" id="PS51352"/>
    </source>
</evidence>
<evidence type="ECO:0000256" key="1">
    <source>
        <dbReference type="ARBA" id="ARBA00003330"/>
    </source>
</evidence>
<dbReference type="EMBL" id="VFOV01000001">
    <property type="protein sequence ID" value="TQL70488.1"/>
    <property type="molecule type" value="Genomic_DNA"/>
</dbReference>
<dbReference type="Proteomes" id="UP000320209">
    <property type="component" value="Unassembled WGS sequence"/>
</dbReference>
<evidence type="ECO:0000256" key="12">
    <source>
        <dbReference type="ARBA" id="ARBA00049091"/>
    </source>
</evidence>